<dbReference type="Proteomes" id="UP001597304">
    <property type="component" value="Unassembled WGS sequence"/>
</dbReference>
<gene>
    <name evidence="3" type="ORF">ACFSF0_00735</name>
</gene>
<feature type="chain" id="PRO_5047423090" evidence="2">
    <location>
        <begin position="29"/>
        <end position="329"/>
    </location>
</feature>
<evidence type="ECO:0000256" key="1">
    <source>
        <dbReference type="ARBA" id="ARBA00006987"/>
    </source>
</evidence>
<protein>
    <submittedName>
        <fullName evidence="3">Bug family tripartite tricarboxylate transporter substrate binding protein</fullName>
    </submittedName>
</protein>
<accession>A0ABW4KPV3</accession>
<dbReference type="PIRSF" id="PIRSF017082">
    <property type="entry name" value="YflP"/>
    <property type="match status" value="1"/>
</dbReference>
<keyword evidence="2" id="KW-0732">Signal</keyword>
<comment type="similarity">
    <text evidence="1">Belongs to the UPF0065 (bug) family.</text>
</comment>
<proteinExistence type="inferred from homology"/>
<dbReference type="PANTHER" id="PTHR42928:SF5">
    <property type="entry name" value="BLR1237 PROTEIN"/>
    <property type="match status" value="1"/>
</dbReference>
<feature type="signal peptide" evidence="2">
    <location>
        <begin position="1"/>
        <end position="28"/>
    </location>
</feature>
<dbReference type="PROSITE" id="PS51318">
    <property type="entry name" value="TAT"/>
    <property type="match status" value="1"/>
</dbReference>
<dbReference type="Gene3D" id="3.40.190.150">
    <property type="entry name" value="Bordetella uptake gene, domain 1"/>
    <property type="match status" value="1"/>
</dbReference>
<sequence>MHATRMPRRALLAGLGGAALLAPLAAWPQDAFPAKAVRIMYPFSPGGGMELVLRVMADQMQRSTGQAFIVDNRTGAGGAIAVNAMVTAPPDGYTLFVGPVGISAITPHLRKLPYDTLRDMQPVAKLSEFHSAYTVANNLPVKTLPEFIAYAKANPGKVTFATSGIGSQGHLRGEMLQKEWGIQMTHVPYKGAADITNDLLGGRVDFTADVTMLQYVKQGKARLLAVDYAQRLPDFPDVPTVSELPVPRSGTSSGTWFGAFAPKGTPQAVLDKLAAEFDKALKLPEVAAKMRPFAMQPAFAGPAAFRKQWEADYASYGRVIKELGIKIDQ</sequence>
<organism evidence="3 4">
    <name type="scientific">Ottowia flava</name>
    <dbReference type="NCBI Taxonomy" id="2675430"/>
    <lineage>
        <taxon>Bacteria</taxon>
        <taxon>Pseudomonadati</taxon>
        <taxon>Pseudomonadota</taxon>
        <taxon>Betaproteobacteria</taxon>
        <taxon>Burkholderiales</taxon>
        <taxon>Comamonadaceae</taxon>
        <taxon>Ottowia</taxon>
    </lineage>
</organism>
<keyword evidence="4" id="KW-1185">Reference proteome</keyword>
<evidence type="ECO:0000313" key="4">
    <source>
        <dbReference type="Proteomes" id="UP001597304"/>
    </source>
</evidence>
<evidence type="ECO:0000313" key="3">
    <source>
        <dbReference type="EMBL" id="MFD1709122.1"/>
    </source>
</evidence>
<dbReference type="RefSeq" id="WP_147914135.1">
    <property type="nucleotide sequence ID" value="NZ_JBHUEJ010000002.1"/>
</dbReference>
<evidence type="ECO:0000256" key="2">
    <source>
        <dbReference type="SAM" id="SignalP"/>
    </source>
</evidence>
<dbReference type="InterPro" id="IPR006311">
    <property type="entry name" value="TAT_signal"/>
</dbReference>
<comment type="caution">
    <text evidence="3">The sequence shown here is derived from an EMBL/GenBank/DDBJ whole genome shotgun (WGS) entry which is preliminary data.</text>
</comment>
<reference evidence="4" key="1">
    <citation type="journal article" date="2019" name="Int. J. Syst. Evol. Microbiol.">
        <title>The Global Catalogue of Microorganisms (GCM) 10K type strain sequencing project: providing services to taxonomists for standard genome sequencing and annotation.</title>
        <authorList>
            <consortium name="The Broad Institute Genomics Platform"/>
            <consortium name="The Broad Institute Genome Sequencing Center for Infectious Disease"/>
            <person name="Wu L."/>
            <person name="Ma J."/>
        </authorList>
    </citation>
    <scope>NUCLEOTIDE SEQUENCE [LARGE SCALE GENOMIC DNA]</scope>
    <source>
        <strain evidence="4">LMG 29247</strain>
    </source>
</reference>
<dbReference type="InterPro" id="IPR005064">
    <property type="entry name" value="BUG"/>
</dbReference>
<dbReference type="Gene3D" id="3.40.190.10">
    <property type="entry name" value="Periplasmic binding protein-like II"/>
    <property type="match status" value="1"/>
</dbReference>
<dbReference type="Pfam" id="PF03401">
    <property type="entry name" value="TctC"/>
    <property type="match status" value="1"/>
</dbReference>
<dbReference type="PANTHER" id="PTHR42928">
    <property type="entry name" value="TRICARBOXYLATE-BINDING PROTEIN"/>
    <property type="match status" value="1"/>
</dbReference>
<dbReference type="InterPro" id="IPR042100">
    <property type="entry name" value="Bug_dom1"/>
</dbReference>
<dbReference type="CDD" id="cd07012">
    <property type="entry name" value="PBP2_Bug_TTT"/>
    <property type="match status" value="1"/>
</dbReference>
<dbReference type="SUPFAM" id="SSF53850">
    <property type="entry name" value="Periplasmic binding protein-like II"/>
    <property type="match status" value="1"/>
</dbReference>
<name>A0ABW4KPV3_9BURK</name>
<dbReference type="EMBL" id="JBHUEJ010000002">
    <property type="protein sequence ID" value="MFD1709122.1"/>
    <property type="molecule type" value="Genomic_DNA"/>
</dbReference>